<evidence type="ECO:0000256" key="4">
    <source>
        <dbReference type="SAM" id="SignalP"/>
    </source>
</evidence>
<dbReference type="PANTHER" id="PTHR24251:SF30">
    <property type="entry name" value="MEMBRANE FRIZZLED-RELATED PROTEIN"/>
    <property type="match status" value="1"/>
</dbReference>
<gene>
    <name evidence="6" type="ORF">CYNAS_LOCUS3045</name>
</gene>
<keyword evidence="2 3" id="KW-1015">Disulfide bond</keyword>
<dbReference type="InterPro" id="IPR000859">
    <property type="entry name" value="CUB_dom"/>
</dbReference>
<protein>
    <recommendedName>
        <fullName evidence="5">CUB domain-containing protein</fullName>
    </recommendedName>
</protein>
<proteinExistence type="predicted"/>
<feature type="chain" id="PRO_5041392000" description="CUB domain-containing protein" evidence="4">
    <location>
        <begin position="19"/>
        <end position="256"/>
    </location>
</feature>
<feature type="disulfide bond" evidence="3">
    <location>
        <begin position="140"/>
        <end position="167"/>
    </location>
</feature>
<keyword evidence="1" id="KW-0677">Repeat</keyword>
<dbReference type="FunFam" id="2.60.120.290:FF:000013">
    <property type="entry name" value="Membrane frizzled-related protein"/>
    <property type="match status" value="1"/>
</dbReference>
<dbReference type="PANTHER" id="PTHR24251">
    <property type="entry name" value="OVOCHYMASE-RELATED"/>
    <property type="match status" value="1"/>
</dbReference>
<dbReference type="CDD" id="cd00041">
    <property type="entry name" value="CUB"/>
    <property type="match status" value="2"/>
</dbReference>
<evidence type="ECO:0000313" key="7">
    <source>
        <dbReference type="Proteomes" id="UP001176961"/>
    </source>
</evidence>
<keyword evidence="7" id="KW-1185">Reference proteome</keyword>
<reference evidence="6" key="1">
    <citation type="submission" date="2023-07" db="EMBL/GenBank/DDBJ databases">
        <authorList>
            <consortium name="CYATHOMIX"/>
        </authorList>
    </citation>
    <scope>NUCLEOTIDE SEQUENCE</scope>
    <source>
        <strain evidence="6">N/A</strain>
    </source>
</reference>
<evidence type="ECO:0000259" key="5">
    <source>
        <dbReference type="PROSITE" id="PS01180"/>
    </source>
</evidence>
<dbReference type="InterPro" id="IPR035914">
    <property type="entry name" value="Sperma_CUB_dom_sf"/>
</dbReference>
<dbReference type="SMART" id="SM00042">
    <property type="entry name" value="CUB"/>
    <property type="match status" value="2"/>
</dbReference>
<dbReference type="Proteomes" id="UP001176961">
    <property type="component" value="Unassembled WGS sequence"/>
</dbReference>
<dbReference type="Pfam" id="PF00431">
    <property type="entry name" value="CUB"/>
    <property type="match status" value="2"/>
</dbReference>
<comment type="caution">
    <text evidence="6">The sequence shown here is derived from an EMBL/GenBank/DDBJ whole genome shotgun (WGS) entry which is preliminary data.</text>
</comment>
<feature type="domain" description="CUB" evidence="5">
    <location>
        <begin position="140"/>
        <end position="250"/>
    </location>
</feature>
<evidence type="ECO:0000256" key="3">
    <source>
        <dbReference type="PROSITE-ProRule" id="PRU00059"/>
    </source>
</evidence>
<comment type="caution">
    <text evidence="3">Lacks conserved residue(s) required for the propagation of feature annotation.</text>
</comment>
<feature type="domain" description="CUB" evidence="5">
    <location>
        <begin position="20"/>
        <end position="128"/>
    </location>
</feature>
<dbReference type="PROSITE" id="PS01180">
    <property type="entry name" value="CUB"/>
    <property type="match status" value="2"/>
</dbReference>
<evidence type="ECO:0000256" key="2">
    <source>
        <dbReference type="ARBA" id="ARBA00023157"/>
    </source>
</evidence>
<sequence>MLVLVQVLLLLLASVSEGSQNASFSGAQGIIYSPGYPDNYANQLDQFYTITVNPGYYIHLTLYDFKTEACCDKLYIWNGLDTSRPTIANISGDATGQTFSSSGSVLTMLFNTDITGQDRGFAIQYEMVPMNTQYTEPNTCESVLHLSSTGFVTSPNWPGNYPNDVTCNYVMTMKQGSRVMLTFTDFATEDCCDKVEIYDGPNASYPKLAELSGNALQTNTFYSTQESMFLTFYSDYTQNDKGFSAYYKEIGSVLKH</sequence>
<dbReference type="AlphaFoldDB" id="A0AA36DS26"/>
<dbReference type="EMBL" id="CATQJL010000001">
    <property type="protein sequence ID" value="CAJ0591062.1"/>
    <property type="molecule type" value="Genomic_DNA"/>
</dbReference>
<keyword evidence="4" id="KW-0732">Signal</keyword>
<organism evidence="6 7">
    <name type="scientific">Cylicocyclus nassatus</name>
    <name type="common">Nematode worm</name>
    <dbReference type="NCBI Taxonomy" id="53992"/>
    <lineage>
        <taxon>Eukaryota</taxon>
        <taxon>Metazoa</taxon>
        <taxon>Ecdysozoa</taxon>
        <taxon>Nematoda</taxon>
        <taxon>Chromadorea</taxon>
        <taxon>Rhabditida</taxon>
        <taxon>Rhabditina</taxon>
        <taxon>Rhabditomorpha</taxon>
        <taxon>Strongyloidea</taxon>
        <taxon>Strongylidae</taxon>
        <taxon>Cylicocyclus</taxon>
    </lineage>
</organism>
<name>A0AA36DS26_CYLNA</name>
<evidence type="ECO:0000313" key="6">
    <source>
        <dbReference type="EMBL" id="CAJ0591062.1"/>
    </source>
</evidence>
<accession>A0AA36DS26</accession>
<dbReference type="SUPFAM" id="SSF49854">
    <property type="entry name" value="Spermadhesin, CUB domain"/>
    <property type="match status" value="2"/>
</dbReference>
<feature type="signal peptide" evidence="4">
    <location>
        <begin position="1"/>
        <end position="18"/>
    </location>
</feature>
<dbReference type="Gene3D" id="2.60.120.290">
    <property type="entry name" value="Spermadhesin, CUB domain"/>
    <property type="match status" value="2"/>
</dbReference>
<evidence type="ECO:0000256" key="1">
    <source>
        <dbReference type="ARBA" id="ARBA00022737"/>
    </source>
</evidence>